<dbReference type="EMBL" id="LJHD01000066">
    <property type="protein sequence ID" value="ONI45273.1"/>
    <property type="molecule type" value="Genomic_DNA"/>
</dbReference>
<evidence type="ECO:0000313" key="1">
    <source>
        <dbReference type="EMBL" id="ONI45273.1"/>
    </source>
</evidence>
<protein>
    <submittedName>
        <fullName evidence="1">Uncharacterized protein</fullName>
    </submittedName>
</protein>
<name>A0ACC8XII3_9FIRM</name>
<dbReference type="Proteomes" id="UP000188637">
    <property type="component" value="Unassembled WGS sequence"/>
</dbReference>
<keyword evidence="2" id="KW-1185">Reference proteome</keyword>
<accession>A0ACC8XII3</accession>
<evidence type="ECO:0000313" key="2">
    <source>
        <dbReference type="Proteomes" id="UP000188637"/>
    </source>
</evidence>
<comment type="caution">
    <text evidence="1">The sequence shown here is derived from an EMBL/GenBank/DDBJ whole genome shotgun (WGS) entry which is preliminary data.</text>
</comment>
<gene>
    <name evidence="1" type="ORF">AN640_04765</name>
</gene>
<sequence>MFGYVMPLKEELKIREYEIFRSYYCGLCQHIKQTFGHAPRLVLNYDLTCMGILLDSLNPDKISAKNAGCIANPLKKKKMISNNKALDYTASINVILSYYKILDDVNDEKNMKSKALAIGLSPFISKLDVSLNCIKKKIKEYLNILTKLEHNKSFNSIDEIAHPFAMLVGDVVKCYPYILYKDSKILREQLFQFGYVLGKWIYIIDALDDFPKDVKNNNFNPFYTLYYNPQLSVHENFEYMKNKAEFTLLNCGATCENILNKLPLKKNKNLLNNIVILGMMDKYMQVSNKYSCKKHRRNR</sequence>
<proteinExistence type="predicted"/>
<reference evidence="1" key="1">
    <citation type="submission" date="2016-08" db="EMBL/GenBank/DDBJ databases">
        <authorList>
            <person name="Ngugi D.K."/>
            <person name="Miyake S."/>
            <person name="Stingl U."/>
        </authorList>
    </citation>
    <scope>NUCLEOTIDE SEQUENCE</scope>
    <source>
        <strain evidence="1">SCG-D08WGA-EpuloA1</strain>
    </source>
</reference>
<organism evidence="1 2">
    <name type="scientific">Candidatus Epulonipiscium fishelsonii</name>
    <dbReference type="NCBI Taxonomy" id="77094"/>
    <lineage>
        <taxon>Bacteria</taxon>
        <taxon>Bacillati</taxon>
        <taxon>Bacillota</taxon>
        <taxon>Clostridia</taxon>
        <taxon>Lachnospirales</taxon>
        <taxon>Lachnospiraceae</taxon>
        <taxon>Candidatus Epulonipiscium</taxon>
    </lineage>
</organism>